<comment type="caution">
    <text evidence="4">The sequence shown here is derived from an EMBL/GenBank/DDBJ whole genome shotgun (WGS) entry which is preliminary data.</text>
</comment>
<sequence length="776" mass="86636">MARVHMDCIREEHRRHCFIVSDADLQRFENGAAAILSSRTFHHQPKTIPTVVFLGTLCPQGASKTVICQRQASYYGICSYHLEDLKSDRQKTKHKVHDDVEMERMAGVSQKLYMIELRQSAGITPMAITCVGTTTNKVHVIFDSRTAAPCVQTAPNVFKPSHAPEKQAIADGAVDAAASGPSGQSWSDLAARVEAQNLRSIKWSGYGSLKKGERRGDGRSIEYDGPYPEVKDVWDMFRWPMDYFGAADVSIGLNEALRHANQDDGLQCTVDGTGAALTRFVHNMTITKVGLGWAGVDAPGTALAMMSCQLLQYFKKHYPGKHVPDQESNAIMPTIEYAVEIDHEKKAELRLSPHAPRCMFSDYEDFWKVEIKSTINRLKSEGQKVNLNSILPLILSDRAVNAKAKCSKCNKDCIMEYVDIHVAGVSCKPFSKFGKREALESDDHMSAFGAWAGTVRYTKPKVVVFENSDRFREQTLITLFGDMYAIECLKLGGPFFGWAGKRDRIYAVMVNKEFVTGVVFSMKNVLPLFHRVLKCTFLEFLVADKDGRLGDNLADELAWASNRPTSRAQHKYDTVHDLINASSEPYYDALTFGELKFLDEYTLKGIADGRAVMLNQSEERGYGIKSSEDGILHPLIANPALHFVVSNAKGIKRWITGYEMLVCQGFPVLNELSNPCGDCVRTCSYGRLVGDNDLPQRHRKDMVVAAGDSMQVPVIGAVLCYVLLCVRFGDTYPKQKAIVGDLEVQRMRPEASDPFDSLGEIFKNKERRSGKKRRLS</sequence>
<keyword evidence="5" id="KW-1185">Reference proteome</keyword>
<gene>
    <name evidence="4" type="ORF">PCOR1329_LOCUS33153</name>
</gene>
<accession>A0ABN9SWF4</accession>
<protein>
    <submittedName>
        <fullName evidence="4">Uncharacterized protein</fullName>
    </submittedName>
</protein>
<evidence type="ECO:0000256" key="1">
    <source>
        <dbReference type="ARBA" id="ARBA00022603"/>
    </source>
</evidence>
<dbReference type="Gene3D" id="3.40.50.150">
    <property type="entry name" value="Vaccinia Virus protein VP39"/>
    <property type="match status" value="1"/>
</dbReference>
<proteinExistence type="predicted"/>
<dbReference type="InterPro" id="IPR029063">
    <property type="entry name" value="SAM-dependent_MTases_sf"/>
</dbReference>
<evidence type="ECO:0000256" key="3">
    <source>
        <dbReference type="SAM" id="MobiDB-lite"/>
    </source>
</evidence>
<organism evidence="4 5">
    <name type="scientific">Prorocentrum cordatum</name>
    <dbReference type="NCBI Taxonomy" id="2364126"/>
    <lineage>
        <taxon>Eukaryota</taxon>
        <taxon>Sar</taxon>
        <taxon>Alveolata</taxon>
        <taxon>Dinophyceae</taxon>
        <taxon>Prorocentrales</taxon>
        <taxon>Prorocentraceae</taxon>
        <taxon>Prorocentrum</taxon>
    </lineage>
</organism>
<dbReference type="Pfam" id="PF00145">
    <property type="entry name" value="DNA_methylase"/>
    <property type="match status" value="1"/>
</dbReference>
<evidence type="ECO:0000256" key="2">
    <source>
        <dbReference type="ARBA" id="ARBA00022679"/>
    </source>
</evidence>
<keyword evidence="1" id="KW-0489">Methyltransferase</keyword>
<feature type="region of interest" description="Disordered" evidence="3">
    <location>
        <begin position="752"/>
        <end position="776"/>
    </location>
</feature>
<feature type="compositionally biased region" description="Basic residues" evidence="3">
    <location>
        <begin position="765"/>
        <end position="776"/>
    </location>
</feature>
<dbReference type="EMBL" id="CAUYUJ010013780">
    <property type="protein sequence ID" value="CAK0836756.1"/>
    <property type="molecule type" value="Genomic_DNA"/>
</dbReference>
<dbReference type="SUPFAM" id="SSF53335">
    <property type="entry name" value="S-adenosyl-L-methionine-dependent methyltransferases"/>
    <property type="match status" value="1"/>
</dbReference>
<dbReference type="InterPro" id="IPR001525">
    <property type="entry name" value="C5_MeTfrase"/>
</dbReference>
<evidence type="ECO:0000313" key="5">
    <source>
        <dbReference type="Proteomes" id="UP001189429"/>
    </source>
</evidence>
<dbReference type="Proteomes" id="UP001189429">
    <property type="component" value="Unassembled WGS sequence"/>
</dbReference>
<evidence type="ECO:0000313" key="4">
    <source>
        <dbReference type="EMBL" id="CAK0836756.1"/>
    </source>
</evidence>
<reference evidence="4" key="1">
    <citation type="submission" date="2023-10" db="EMBL/GenBank/DDBJ databases">
        <authorList>
            <person name="Chen Y."/>
            <person name="Shah S."/>
            <person name="Dougan E. K."/>
            <person name="Thang M."/>
            <person name="Chan C."/>
        </authorList>
    </citation>
    <scope>NUCLEOTIDE SEQUENCE [LARGE SCALE GENOMIC DNA]</scope>
</reference>
<keyword evidence="2" id="KW-0808">Transferase</keyword>
<name>A0ABN9SWF4_9DINO</name>